<evidence type="ECO:0000313" key="4">
    <source>
        <dbReference type="Proteomes" id="UP000319894"/>
    </source>
</evidence>
<feature type="compositionally biased region" description="Basic residues" evidence="1">
    <location>
        <begin position="13"/>
        <end position="22"/>
    </location>
</feature>
<feature type="region of interest" description="Disordered" evidence="1">
    <location>
        <begin position="1"/>
        <end position="30"/>
    </location>
</feature>
<dbReference type="AlphaFoldDB" id="A0A554NCR0"/>
<dbReference type="PANTHER" id="PTHR43664">
    <property type="entry name" value="MONOAMINE OXIDASE-RELATED"/>
    <property type="match status" value="1"/>
</dbReference>
<dbReference type="PANTHER" id="PTHR43664:SF1">
    <property type="entry name" value="BETA-METHYLMALYL-COA DEHYDRATASE"/>
    <property type="match status" value="1"/>
</dbReference>
<dbReference type="InterPro" id="IPR052342">
    <property type="entry name" value="MCH/BMMD"/>
</dbReference>
<organism evidence="3 4">
    <name type="scientific">Haloglomus irregulare</name>
    <dbReference type="NCBI Taxonomy" id="2234134"/>
    <lineage>
        <taxon>Archaea</taxon>
        <taxon>Methanobacteriati</taxon>
        <taxon>Methanobacteriota</taxon>
        <taxon>Stenosarchaea group</taxon>
        <taxon>Halobacteria</taxon>
        <taxon>Halobacteriales</taxon>
        <taxon>Natronomonadaceae</taxon>
        <taxon>Haloglomus</taxon>
    </lineage>
</organism>
<proteinExistence type="predicted"/>
<keyword evidence="4" id="KW-1185">Reference proteome</keyword>
<dbReference type="InterPro" id="IPR029069">
    <property type="entry name" value="HotDog_dom_sf"/>
</dbReference>
<accession>A0A554NCR0</accession>
<sequence>MPAGGSYEGIARPRGRGRRRGFKPGAAADGDMHRFEDMTVGFSETYGDHEMTEAGIIAFAEQFDPQPMHTDPEAAAETGYGGLIASGLHTVGVATRLMVEHFLNDSSNRGGLGIDDLTWHRPVRPGDVLRVRHEVVDRRESGSHPDAGIVVRDVEVLADDGDGEAVVCSWTVAILMGKREP</sequence>
<dbReference type="EMBL" id="QMDX01000002">
    <property type="protein sequence ID" value="TSD15177.1"/>
    <property type="molecule type" value="Genomic_DNA"/>
</dbReference>
<reference evidence="3 4" key="1">
    <citation type="submission" date="2018-06" db="EMBL/GenBank/DDBJ databases">
        <title>Natronomonas sp. F16-60 a new haloarchaeon isolated from a solar saltern of Isla Cristina, Huelva, Spain.</title>
        <authorList>
            <person name="Duran-Viseras A."/>
            <person name="Sanchez-Porro C."/>
            <person name="Ventosa A."/>
        </authorList>
    </citation>
    <scope>NUCLEOTIDE SEQUENCE [LARGE SCALE GENOMIC DNA]</scope>
    <source>
        <strain evidence="3 4">F16-60</strain>
    </source>
</reference>
<dbReference type="InterPro" id="IPR002539">
    <property type="entry name" value="MaoC-like_dom"/>
</dbReference>
<evidence type="ECO:0000313" key="3">
    <source>
        <dbReference type="EMBL" id="TSD15177.1"/>
    </source>
</evidence>
<feature type="domain" description="MaoC-like" evidence="2">
    <location>
        <begin position="49"/>
        <end position="141"/>
    </location>
</feature>
<dbReference type="SUPFAM" id="SSF54637">
    <property type="entry name" value="Thioesterase/thiol ester dehydrase-isomerase"/>
    <property type="match status" value="1"/>
</dbReference>
<protein>
    <submittedName>
        <fullName evidence="3">Acyl dehydratase</fullName>
    </submittedName>
</protein>
<evidence type="ECO:0000259" key="2">
    <source>
        <dbReference type="Pfam" id="PF01575"/>
    </source>
</evidence>
<dbReference type="CDD" id="cd03454">
    <property type="entry name" value="YdeM"/>
    <property type="match status" value="1"/>
</dbReference>
<dbReference type="InParanoid" id="A0A554NCR0"/>
<comment type="caution">
    <text evidence="3">The sequence shown here is derived from an EMBL/GenBank/DDBJ whole genome shotgun (WGS) entry which is preliminary data.</text>
</comment>
<evidence type="ECO:0000256" key="1">
    <source>
        <dbReference type="SAM" id="MobiDB-lite"/>
    </source>
</evidence>
<name>A0A554NCR0_9EURY</name>
<dbReference type="Proteomes" id="UP000319894">
    <property type="component" value="Unassembled WGS sequence"/>
</dbReference>
<gene>
    <name evidence="3" type="ORF">DP107_04805</name>
</gene>
<dbReference type="Pfam" id="PF01575">
    <property type="entry name" value="MaoC_dehydratas"/>
    <property type="match status" value="1"/>
</dbReference>
<dbReference type="Gene3D" id="3.10.129.10">
    <property type="entry name" value="Hotdog Thioesterase"/>
    <property type="match status" value="1"/>
</dbReference>